<dbReference type="RefSeq" id="WP_014214957.1">
    <property type="nucleotide sequence ID" value="NC_016605.1"/>
</dbReference>
<name>G8PBL0_PEDCP</name>
<sequence>MANVLKLELLDKAVNEVFDWSDDSTPLRDAMWNHTMDANGRDTLKTTAEAKKWEGMSADELKTTAEAMLKS</sequence>
<protein>
    <submittedName>
        <fullName evidence="1">Uncharacterized protein</fullName>
    </submittedName>
</protein>
<dbReference type="eggNOG" id="ENOG502ZHC4">
    <property type="taxonomic scope" value="Bacteria"/>
</dbReference>
<evidence type="ECO:0000313" key="1">
    <source>
        <dbReference type="EMBL" id="AEV94759.1"/>
    </source>
</evidence>
<proteinExistence type="predicted"/>
<reference evidence="1 2" key="1">
    <citation type="journal article" date="2012" name="J. Bacteriol.">
        <title>Complete Genome Sequence of the Beer Spoilage Organism Pediococcus claussenii ATCC BAA-344T.</title>
        <authorList>
            <person name="Pittet V."/>
            <person name="Abegunde T."/>
            <person name="Marfleet T."/>
            <person name="Haakensen M."/>
            <person name="Morrow K."/>
            <person name="Jayaprakash T."/>
            <person name="Schroeder K."/>
            <person name="Trost B."/>
            <person name="Byrns S."/>
            <person name="Bergsveinson J."/>
            <person name="Kusalik A."/>
            <person name="Ziola B."/>
        </authorList>
    </citation>
    <scope>NUCLEOTIDE SEQUENCE [LARGE SCALE GENOMIC DNA]</scope>
    <source>
        <strain evidence="1 2">ATCC BAA-344</strain>
    </source>
</reference>
<keyword evidence="2" id="KW-1185">Reference proteome</keyword>
<dbReference type="STRING" id="701521.PECL_456"/>
<dbReference type="AlphaFoldDB" id="G8PBL0"/>
<dbReference type="PATRIC" id="fig|701521.8.peg.431"/>
<accession>G8PBL0</accession>
<evidence type="ECO:0000313" key="2">
    <source>
        <dbReference type="Proteomes" id="UP000005444"/>
    </source>
</evidence>
<dbReference type="Proteomes" id="UP000005444">
    <property type="component" value="Chromosome"/>
</dbReference>
<gene>
    <name evidence="1" type="ordered locus">PECL_456</name>
</gene>
<dbReference type="KEGG" id="pce:PECL_456"/>
<dbReference type="EMBL" id="CP003137">
    <property type="protein sequence ID" value="AEV94759.1"/>
    <property type="molecule type" value="Genomic_DNA"/>
</dbReference>
<dbReference type="Pfam" id="PF24305">
    <property type="entry name" value="P8"/>
    <property type="match status" value="1"/>
</dbReference>
<dbReference type="InterPro" id="IPR056216">
    <property type="entry name" value="P8-like"/>
</dbReference>
<dbReference type="HOGENOM" id="CLU_183692_0_0_9"/>
<organism evidence="1 2">
    <name type="scientific">Pediococcus claussenii (strain ATCC BAA-344 / DSM 14800 / JCM 18046 / KCTC 3811 / LMG 21948 / P06)</name>
    <dbReference type="NCBI Taxonomy" id="701521"/>
    <lineage>
        <taxon>Bacteria</taxon>
        <taxon>Bacillati</taxon>
        <taxon>Bacillota</taxon>
        <taxon>Bacilli</taxon>
        <taxon>Lactobacillales</taxon>
        <taxon>Lactobacillaceae</taxon>
        <taxon>Pediococcus</taxon>
    </lineage>
</organism>